<dbReference type="GO" id="GO:0006281">
    <property type="term" value="P:DNA repair"/>
    <property type="evidence" value="ECO:0007669"/>
    <property type="project" value="InterPro"/>
</dbReference>
<dbReference type="AlphaFoldDB" id="A0A1G9R3E4"/>
<comment type="similarity">
    <text evidence="1">Belongs to the DNA repair enzymes AP/ExoA family.</text>
</comment>
<feature type="binding site" evidence="6">
    <location>
        <position position="152"/>
    </location>
    <ligand>
        <name>Mg(2+)</name>
        <dbReference type="ChEBI" id="CHEBI:18420"/>
        <label>1</label>
    </ligand>
</feature>
<name>A0A1G9R3E4_9PROT</name>
<feature type="site" description="Important for catalytic activity" evidence="7">
    <location>
        <position position="226"/>
    </location>
</feature>
<evidence type="ECO:0000313" key="10">
    <source>
        <dbReference type="Proteomes" id="UP000199759"/>
    </source>
</evidence>
<evidence type="ECO:0000256" key="1">
    <source>
        <dbReference type="ARBA" id="ARBA00007092"/>
    </source>
</evidence>
<dbReference type="InterPro" id="IPR020847">
    <property type="entry name" value="AP_endonuclease_F1_BS"/>
</dbReference>
<dbReference type="PANTHER" id="PTHR43250">
    <property type="entry name" value="EXODEOXYRIBONUCLEASE III"/>
    <property type="match status" value="1"/>
</dbReference>
<evidence type="ECO:0000256" key="2">
    <source>
        <dbReference type="ARBA" id="ARBA00022723"/>
    </source>
</evidence>
<dbReference type="GO" id="GO:0003677">
    <property type="term" value="F:DNA binding"/>
    <property type="evidence" value="ECO:0007669"/>
    <property type="project" value="InterPro"/>
</dbReference>
<dbReference type="PROSITE" id="PS51435">
    <property type="entry name" value="AP_NUCLEASE_F1_4"/>
    <property type="match status" value="1"/>
</dbReference>
<dbReference type="NCBIfam" id="TIGR00633">
    <property type="entry name" value="xth"/>
    <property type="match status" value="1"/>
</dbReference>
<evidence type="ECO:0000313" key="9">
    <source>
        <dbReference type="EMBL" id="SDM17651.1"/>
    </source>
</evidence>
<feature type="binding site" evidence="6">
    <location>
        <position position="154"/>
    </location>
    <ligand>
        <name>Mg(2+)</name>
        <dbReference type="ChEBI" id="CHEBI:18420"/>
        <label>1</label>
    </ligand>
</feature>
<feature type="active site" description="Proton acceptor" evidence="5">
    <location>
        <position position="261"/>
    </location>
</feature>
<dbReference type="OrthoDB" id="9803914at2"/>
<dbReference type="Proteomes" id="UP000199759">
    <property type="component" value="Unassembled WGS sequence"/>
</dbReference>
<dbReference type="NCBIfam" id="TIGR00195">
    <property type="entry name" value="exoDNase_III"/>
    <property type="match status" value="1"/>
</dbReference>
<comment type="cofactor">
    <cofactor evidence="6">
        <name>Mg(2+)</name>
        <dbReference type="ChEBI" id="CHEBI:18420"/>
    </cofactor>
    <cofactor evidence="6">
        <name>Mn(2+)</name>
        <dbReference type="ChEBI" id="CHEBI:29035"/>
    </cofactor>
    <text evidence="6">Probably binds two magnesium or manganese ions per subunit.</text>
</comment>
<evidence type="ECO:0000256" key="7">
    <source>
        <dbReference type="PIRSR" id="PIRSR604808-3"/>
    </source>
</evidence>
<keyword evidence="6" id="KW-0464">Manganese</keyword>
<sequence>MSGISIATWNINSVRLRAPSVAAWVAEADPDVLCLQEIKCLSEQFPEEAFREMGFRHFHIRGQKGMHGVAIASKLPLEDLPDEDLCPRSEARHQRVGVAGFELHNFYIPAGGDEPDPAINPRFAHKLEFLDKLESYFAGRAAAKTPLVLVGDFNIAPYEHDVWSHKQLLKVISHTPVEVDALERIRQAGRFSDVARELIPMDEKIYTWWSYRAKDWKAANRGRRLDHIWVSPELHDQAVAGGREALKVWDNVRSWEKPSDHAPVVLQLEL</sequence>
<dbReference type="GO" id="GO:0008311">
    <property type="term" value="F:double-stranded DNA 3'-5' DNA exonuclease activity"/>
    <property type="evidence" value="ECO:0007669"/>
    <property type="project" value="InterPro"/>
</dbReference>
<feature type="active site" description="Proton donor/acceptor" evidence="5">
    <location>
        <position position="152"/>
    </location>
</feature>
<dbReference type="STRING" id="144026.SAMN04488568_10648"/>
<reference evidence="9 10" key="1">
    <citation type="submission" date="2016-10" db="EMBL/GenBank/DDBJ databases">
        <authorList>
            <person name="de Groot N.N."/>
        </authorList>
    </citation>
    <scope>NUCLEOTIDE SEQUENCE [LARGE SCALE GENOMIC DNA]</scope>
    <source>
        <strain evidence="9 10">DSM 16077</strain>
    </source>
</reference>
<dbReference type="Gene3D" id="3.60.10.10">
    <property type="entry name" value="Endonuclease/exonuclease/phosphatase"/>
    <property type="match status" value="1"/>
</dbReference>
<evidence type="ECO:0000259" key="8">
    <source>
        <dbReference type="Pfam" id="PF03372"/>
    </source>
</evidence>
<feature type="binding site" evidence="6">
    <location>
        <position position="10"/>
    </location>
    <ligand>
        <name>Mg(2+)</name>
        <dbReference type="ChEBI" id="CHEBI:18420"/>
        <label>1</label>
    </ligand>
</feature>
<accession>A0A1G9R3E4</accession>
<dbReference type="InterPro" id="IPR036691">
    <property type="entry name" value="Endo/exonu/phosph_ase_sf"/>
</dbReference>
<gene>
    <name evidence="9" type="ORF">SAMN04488568_10648</name>
</gene>
<feature type="binding site" evidence="6">
    <location>
        <position position="37"/>
    </location>
    <ligand>
        <name>Mg(2+)</name>
        <dbReference type="ChEBI" id="CHEBI:18420"/>
        <label>1</label>
    </ligand>
</feature>
<dbReference type="GO" id="GO:0046872">
    <property type="term" value="F:metal ion binding"/>
    <property type="evidence" value="ECO:0007669"/>
    <property type="project" value="UniProtKB-KW"/>
</dbReference>
<feature type="binding site" evidence="6">
    <location>
        <position position="260"/>
    </location>
    <ligand>
        <name>Mg(2+)</name>
        <dbReference type="ChEBI" id="CHEBI:18420"/>
        <label>1</label>
    </ligand>
</feature>
<evidence type="ECO:0000256" key="4">
    <source>
        <dbReference type="ARBA" id="ARBA00022842"/>
    </source>
</evidence>
<organism evidence="9 10">
    <name type="scientific">Maricaulis salignorans</name>
    <dbReference type="NCBI Taxonomy" id="144026"/>
    <lineage>
        <taxon>Bacteria</taxon>
        <taxon>Pseudomonadati</taxon>
        <taxon>Pseudomonadota</taxon>
        <taxon>Alphaproteobacteria</taxon>
        <taxon>Maricaulales</taxon>
        <taxon>Maricaulaceae</taxon>
        <taxon>Maricaulis</taxon>
    </lineage>
</organism>
<evidence type="ECO:0000256" key="5">
    <source>
        <dbReference type="PIRSR" id="PIRSR604808-1"/>
    </source>
</evidence>
<keyword evidence="10" id="KW-1185">Reference proteome</keyword>
<dbReference type="Pfam" id="PF03372">
    <property type="entry name" value="Exo_endo_phos"/>
    <property type="match status" value="1"/>
</dbReference>
<dbReference type="SUPFAM" id="SSF56219">
    <property type="entry name" value="DNase I-like"/>
    <property type="match status" value="1"/>
</dbReference>
<dbReference type="InterPro" id="IPR037493">
    <property type="entry name" value="ExoIII-like"/>
</dbReference>
<evidence type="ECO:0000256" key="3">
    <source>
        <dbReference type="ARBA" id="ARBA00022801"/>
    </source>
</evidence>
<feature type="binding site" evidence="6">
    <location>
        <position position="261"/>
    </location>
    <ligand>
        <name>Mg(2+)</name>
        <dbReference type="ChEBI" id="CHEBI:18420"/>
        <label>1</label>
    </ligand>
</feature>
<feature type="site" description="Transition state stabilizer" evidence="7">
    <location>
        <position position="154"/>
    </location>
</feature>
<dbReference type="PROSITE" id="PS00726">
    <property type="entry name" value="AP_NUCLEASE_F1_1"/>
    <property type="match status" value="1"/>
</dbReference>
<keyword evidence="3" id="KW-0378">Hydrolase</keyword>
<feature type="domain" description="Endonuclease/exonuclease/phosphatase" evidence="8">
    <location>
        <begin position="7"/>
        <end position="261"/>
    </location>
</feature>
<feature type="active site" evidence="5">
    <location>
        <position position="107"/>
    </location>
</feature>
<dbReference type="EMBL" id="FNHG01000006">
    <property type="protein sequence ID" value="SDM17651.1"/>
    <property type="molecule type" value="Genomic_DNA"/>
</dbReference>
<keyword evidence="4 6" id="KW-0460">Magnesium</keyword>
<dbReference type="RefSeq" id="WP_091768819.1">
    <property type="nucleotide sequence ID" value="NZ_FNHG01000006.1"/>
</dbReference>
<dbReference type="CDD" id="cd09086">
    <property type="entry name" value="ExoIII-like_AP-endo"/>
    <property type="match status" value="1"/>
</dbReference>
<feature type="site" description="Interaction with DNA substrate" evidence="7">
    <location>
        <position position="261"/>
    </location>
</feature>
<dbReference type="GO" id="GO:0004519">
    <property type="term" value="F:endonuclease activity"/>
    <property type="evidence" value="ECO:0007669"/>
    <property type="project" value="InterPro"/>
</dbReference>
<protein>
    <submittedName>
        <fullName evidence="9">Exodeoxyribonuclease-3</fullName>
    </submittedName>
</protein>
<dbReference type="InterPro" id="IPR005135">
    <property type="entry name" value="Endo/exonuclease/phosphatase"/>
</dbReference>
<dbReference type="PANTHER" id="PTHR43250:SF2">
    <property type="entry name" value="EXODEOXYRIBONUCLEASE III"/>
    <property type="match status" value="1"/>
</dbReference>
<evidence type="ECO:0000256" key="6">
    <source>
        <dbReference type="PIRSR" id="PIRSR604808-2"/>
    </source>
</evidence>
<dbReference type="InterPro" id="IPR004808">
    <property type="entry name" value="AP_endonuc_1"/>
</dbReference>
<keyword evidence="2 6" id="KW-0479">Metal-binding</keyword>
<proteinExistence type="inferred from homology"/>